<organism evidence="6 7">
    <name type="scientific">Marinomonas foliarum</name>
    <dbReference type="NCBI Taxonomy" id="491950"/>
    <lineage>
        <taxon>Bacteria</taxon>
        <taxon>Pseudomonadati</taxon>
        <taxon>Pseudomonadota</taxon>
        <taxon>Gammaproteobacteria</taxon>
        <taxon>Oceanospirillales</taxon>
        <taxon>Oceanospirillaceae</taxon>
        <taxon>Marinomonas</taxon>
    </lineage>
</organism>
<evidence type="ECO:0000259" key="5">
    <source>
        <dbReference type="PROSITE" id="PS50887"/>
    </source>
</evidence>
<dbReference type="Gene3D" id="3.30.70.270">
    <property type="match status" value="1"/>
</dbReference>
<proteinExistence type="predicted"/>
<comment type="caution">
    <text evidence="6">The sequence shown here is derived from an EMBL/GenBank/DDBJ whole genome shotgun (WGS) entry which is preliminary data.</text>
</comment>
<dbReference type="SMART" id="SM00267">
    <property type="entry name" value="GGDEF"/>
    <property type="match status" value="1"/>
</dbReference>
<dbReference type="SUPFAM" id="SSF55073">
    <property type="entry name" value="Nucleotide cyclase"/>
    <property type="match status" value="1"/>
</dbReference>
<dbReference type="EMBL" id="QPJQ01000020">
    <property type="protein sequence ID" value="RCX00968.1"/>
    <property type="molecule type" value="Genomic_DNA"/>
</dbReference>
<reference evidence="6 7" key="1">
    <citation type="submission" date="2018-07" db="EMBL/GenBank/DDBJ databases">
        <title>Genomic Encyclopedia of Type Strains, Phase III (KMG-III): the genomes of soil and plant-associated and newly described type strains.</title>
        <authorList>
            <person name="Whitman W."/>
        </authorList>
    </citation>
    <scope>NUCLEOTIDE SEQUENCE [LARGE SCALE GENOMIC DNA]</scope>
    <source>
        <strain evidence="6 7">CECT 7731</strain>
    </source>
</reference>
<feature type="transmembrane region" description="Helical" evidence="4">
    <location>
        <begin position="20"/>
        <end position="37"/>
    </location>
</feature>
<dbReference type="CDD" id="cd01949">
    <property type="entry name" value="GGDEF"/>
    <property type="match status" value="1"/>
</dbReference>
<evidence type="ECO:0000256" key="2">
    <source>
        <dbReference type="ARBA" id="ARBA00012528"/>
    </source>
</evidence>
<dbReference type="PANTHER" id="PTHR45138:SF9">
    <property type="entry name" value="DIGUANYLATE CYCLASE DGCM-RELATED"/>
    <property type="match status" value="1"/>
</dbReference>
<name>A0A368ZXG0_9GAMM</name>
<dbReference type="PROSITE" id="PS50887">
    <property type="entry name" value="GGDEF"/>
    <property type="match status" value="1"/>
</dbReference>
<dbReference type="InterPro" id="IPR050469">
    <property type="entry name" value="Diguanylate_Cyclase"/>
</dbReference>
<protein>
    <recommendedName>
        <fullName evidence="2">diguanylate cyclase</fullName>
        <ecNumber evidence="2">2.7.7.65</ecNumber>
    </recommendedName>
</protein>
<dbReference type="InterPro" id="IPR000160">
    <property type="entry name" value="GGDEF_dom"/>
</dbReference>
<keyword evidence="4" id="KW-0472">Membrane</keyword>
<evidence type="ECO:0000256" key="4">
    <source>
        <dbReference type="SAM" id="Phobius"/>
    </source>
</evidence>
<feature type="transmembrane region" description="Helical" evidence="4">
    <location>
        <begin position="145"/>
        <end position="163"/>
    </location>
</feature>
<feature type="transmembrane region" description="Helical" evidence="4">
    <location>
        <begin position="43"/>
        <end position="60"/>
    </location>
</feature>
<keyword evidence="4" id="KW-1133">Transmembrane helix</keyword>
<dbReference type="GO" id="GO:0005886">
    <property type="term" value="C:plasma membrane"/>
    <property type="evidence" value="ECO:0007669"/>
    <property type="project" value="TreeGrafter"/>
</dbReference>
<dbReference type="EC" id="2.7.7.65" evidence="2"/>
<accession>A0A368ZXG0</accession>
<dbReference type="NCBIfam" id="TIGR00254">
    <property type="entry name" value="GGDEF"/>
    <property type="match status" value="1"/>
</dbReference>
<keyword evidence="4" id="KW-0812">Transmembrane</keyword>
<dbReference type="Pfam" id="PF00990">
    <property type="entry name" value="GGDEF"/>
    <property type="match status" value="1"/>
</dbReference>
<feature type="transmembrane region" description="Helical" evidence="4">
    <location>
        <begin position="72"/>
        <end position="90"/>
    </location>
</feature>
<dbReference type="OrthoDB" id="9812260at2"/>
<feature type="transmembrane region" description="Helical" evidence="4">
    <location>
        <begin position="96"/>
        <end position="112"/>
    </location>
</feature>
<dbReference type="InterPro" id="IPR043128">
    <property type="entry name" value="Rev_trsase/Diguanyl_cyclase"/>
</dbReference>
<comment type="cofactor">
    <cofactor evidence="1">
        <name>Mg(2+)</name>
        <dbReference type="ChEBI" id="CHEBI:18420"/>
    </cofactor>
</comment>
<evidence type="ECO:0000313" key="6">
    <source>
        <dbReference type="EMBL" id="RCX00968.1"/>
    </source>
</evidence>
<dbReference type="FunFam" id="3.30.70.270:FF:000001">
    <property type="entry name" value="Diguanylate cyclase domain protein"/>
    <property type="match status" value="1"/>
</dbReference>
<feature type="domain" description="GGDEF" evidence="5">
    <location>
        <begin position="212"/>
        <end position="343"/>
    </location>
</feature>
<gene>
    <name evidence="6" type="ORF">DFP77_12044</name>
</gene>
<evidence type="ECO:0000313" key="7">
    <source>
        <dbReference type="Proteomes" id="UP000253506"/>
    </source>
</evidence>
<dbReference type="InterPro" id="IPR029787">
    <property type="entry name" value="Nucleotide_cyclase"/>
</dbReference>
<evidence type="ECO:0000256" key="3">
    <source>
        <dbReference type="ARBA" id="ARBA00034247"/>
    </source>
</evidence>
<evidence type="ECO:0000256" key="1">
    <source>
        <dbReference type="ARBA" id="ARBA00001946"/>
    </source>
</evidence>
<dbReference type="Proteomes" id="UP000253506">
    <property type="component" value="Unassembled WGS sequence"/>
</dbReference>
<dbReference type="GO" id="GO:1902201">
    <property type="term" value="P:negative regulation of bacterial-type flagellum-dependent cell motility"/>
    <property type="evidence" value="ECO:0007669"/>
    <property type="project" value="TreeGrafter"/>
</dbReference>
<dbReference type="RefSeq" id="WP_114412417.1">
    <property type="nucleotide sequence ID" value="NZ_QPJQ01000020.1"/>
</dbReference>
<sequence>MTNTKNPHLIETRVTLHKWLSLSTGIVLLFFCFLNFVLLYQNAIALVDGVFGVLNLYFFYKANQGRMKRWHNNMLILSLASAVLYAFYFADIRAGAVYWLLVLPPLFCLLLGAKRGLFCTILLSFPAIWMLFIKSDTQEFIPYRSVLNFVLAYFLAYMVCYFYENQYTTRDKALQKMAFQDPLTGAKNRHALELFFEYFNKQAIDPFKEKAQEPHLLIIDIDFFKSVNDEFGHDVGDSVLVEITELLHYYADKQQVYRIGGEEFLIVLQDYSSSEAFSFAERIRRNIENSVFLYHEQDIKITVSIGIAQLKKGQTFKEFFKVADKNLYSAKNKGRNLVHHEMLTIAEQL</sequence>
<dbReference type="GO" id="GO:0052621">
    <property type="term" value="F:diguanylate cyclase activity"/>
    <property type="evidence" value="ECO:0007669"/>
    <property type="project" value="UniProtKB-EC"/>
</dbReference>
<dbReference type="GO" id="GO:0043709">
    <property type="term" value="P:cell adhesion involved in single-species biofilm formation"/>
    <property type="evidence" value="ECO:0007669"/>
    <property type="project" value="TreeGrafter"/>
</dbReference>
<dbReference type="Pfam" id="PF20966">
    <property type="entry name" value="MASE6"/>
    <property type="match status" value="1"/>
</dbReference>
<dbReference type="PANTHER" id="PTHR45138">
    <property type="entry name" value="REGULATORY COMPONENTS OF SENSORY TRANSDUCTION SYSTEM"/>
    <property type="match status" value="1"/>
</dbReference>
<feature type="transmembrane region" description="Helical" evidence="4">
    <location>
        <begin position="117"/>
        <end position="133"/>
    </location>
</feature>
<dbReference type="AlphaFoldDB" id="A0A368ZXG0"/>
<dbReference type="InterPro" id="IPR048435">
    <property type="entry name" value="MASE6"/>
</dbReference>
<comment type="catalytic activity">
    <reaction evidence="3">
        <text>2 GTP = 3',3'-c-di-GMP + 2 diphosphate</text>
        <dbReference type="Rhea" id="RHEA:24898"/>
        <dbReference type="ChEBI" id="CHEBI:33019"/>
        <dbReference type="ChEBI" id="CHEBI:37565"/>
        <dbReference type="ChEBI" id="CHEBI:58805"/>
        <dbReference type="EC" id="2.7.7.65"/>
    </reaction>
</comment>